<comment type="caution">
    <text evidence="1">The sequence shown here is derived from an EMBL/GenBank/DDBJ whole genome shotgun (WGS) entry which is preliminary data.</text>
</comment>
<accession>A0A8J2NTF0</accession>
<gene>
    <name evidence="1" type="ORF">AFUS01_LOCUS14359</name>
</gene>
<reference evidence="1" key="1">
    <citation type="submission" date="2021-06" db="EMBL/GenBank/DDBJ databases">
        <authorList>
            <person name="Hodson N. C."/>
            <person name="Mongue J. A."/>
            <person name="Jaron S. K."/>
        </authorList>
    </citation>
    <scope>NUCLEOTIDE SEQUENCE</scope>
</reference>
<keyword evidence="2" id="KW-1185">Reference proteome</keyword>
<sequence length="86" mass="10421">MRTFQLCRGEPLGKFWPQEIDMWENEYRNIEIPYRDFVRESDFCQVQTVSFQVLLERVKTWPAYQGFVKSQGEDEAKTLMMDFVEK</sequence>
<proteinExistence type="predicted"/>
<dbReference type="EMBL" id="CAJVCH010121317">
    <property type="protein sequence ID" value="CAG7725402.1"/>
    <property type="molecule type" value="Genomic_DNA"/>
</dbReference>
<dbReference type="AlphaFoldDB" id="A0A8J2NTF0"/>
<name>A0A8J2NTF0_9HEXA</name>
<evidence type="ECO:0000313" key="1">
    <source>
        <dbReference type="EMBL" id="CAG7725402.1"/>
    </source>
</evidence>
<dbReference type="Proteomes" id="UP000708208">
    <property type="component" value="Unassembled WGS sequence"/>
</dbReference>
<organism evidence="1 2">
    <name type="scientific">Allacma fusca</name>
    <dbReference type="NCBI Taxonomy" id="39272"/>
    <lineage>
        <taxon>Eukaryota</taxon>
        <taxon>Metazoa</taxon>
        <taxon>Ecdysozoa</taxon>
        <taxon>Arthropoda</taxon>
        <taxon>Hexapoda</taxon>
        <taxon>Collembola</taxon>
        <taxon>Symphypleona</taxon>
        <taxon>Sminthuridae</taxon>
        <taxon>Allacma</taxon>
    </lineage>
</organism>
<evidence type="ECO:0000313" key="2">
    <source>
        <dbReference type="Proteomes" id="UP000708208"/>
    </source>
</evidence>
<protein>
    <submittedName>
        <fullName evidence="1">Uncharacterized protein</fullName>
    </submittedName>
</protein>